<keyword evidence="2" id="KW-1133">Transmembrane helix</keyword>
<reference evidence="3 4" key="1">
    <citation type="journal article" date="2019" name="Commun. Biol.">
        <title>The bagworm genome reveals a unique fibroin gene that provides high tensile strength.</title>
        <authorList>
            <person name="Kono N."/>
            <person name="Nakamura H."/>
            <person name="Ohtoshi R."/>
            <person name="Tomita M."/>
            <person name="Numata K."/>
            <person name="Arakawa K."/>
        </authorList>
    </citation>
    <scope>NUCLEOTIDE SEQUENCE [LARGE SCALE GENOMIC DNA]</scope>
</reference>
<name>A0A4C1ZCM7_EUMVA</name>
<accession>A0A4C1ZCM7</accession>
<feature type="transmembrane region" description="Helical" evidence="2">
    <location>
        <begin position="153"/>
        <end position="175"/>
    </location>
</feature>
<feature type="region of interest" description="Disordered" evidence="1">
    <location>
        <begin position="56"/>
        <end position="83"/>
    </location>
</feature>
<protein>
    <submittedName>
        <fullName evidence="3">Uncharacterized protein</fullName>
    </submittedName>
</protein>
<gene>
    <name evidence="3" type="ORF">EVAR_64559_1</name>
</gene>
<comment type="caution">
    <text evidence="3">The sequence shown here is derived from an EMBL/GenBank/DDBJ whole genome shotgun (WGS) entry which is preliminary data.</text>
</comment>
<evidence type="ECO:0000256" key="1">
    <source>
        <dbReference type="SAM" id="MobiDB-lite"/>
    </source>
</evidence>
<proteinExistence type="predicted"/>
<keyword evidence="2" id="KW-0472">Membrane</keyword>
<evidence type="ECO:0000313" key="3">
    <source>
        <dbReference type="EMBL" id="GBP85568.1"/>
    </source>
</evidence>
<keyword evidence="2" id="KW-0812">Transmembrane</keyword>
<organism evidence="3 4">
    <name type="scientific">Eumeta variegata</name>
    <name type="common">Bagworm moth</name>
    <name type="synonym">Eumeta japonica</name>
    <dbReference type="NCBI Taxonomy" id="151549"/>
    <lineage>
        <taxon>Eukaryota</taxon>
        <taxon>Metazoa</taxon>
        <taxon>Ecdysozoa</taxon>
        <taxon>Arthropoda</taxon>
        <taxon>Hexapoda</taxon>
        <taxon>Insecta</taxon>
        <taxon>Pterygota</taxon>
        <taxon>Neoptera</taxon>
        <taxon>Endopterygota</taxon>
        <taxon>Lepidoptera</taxon>
        <taxon>Glossata</taxon>
        <taxon>Ditrysia</taxon>
        <taxon>Tineoidea</taxon>
        <taxon>Psychidae</taxon>
        <taxon>Oiketicinae</taxon>
        <taxon>Eumeta</taxon>
    </lineage>
</organism>
<dbReference type="EMBL" id="BGZK01001746">
    <property type="protein sequence ID" value="GBP85568.1"/>
    <property type="molecule type" value="Genomic_DNA"/>
</dbReference>
<dbReference type="AlphaFoldDB" id="A0A4C1ZCM7"/>
<sequence length="271" mass="30065">MIPTAIPFSALILMTIRLDFNSGYEGGGAGAGAAGRAASDMHFGMRFFYSDRRLSPPPSVPPVSSPRRPLARRTSSLAPPASRRQRASVCARWARIVLSHIAVSGYLRDGSRTGPGNVVEAFGVQVIPKAAMAGQVILRLTGPTFLWLQFETLASRCLIIIRIHPILSVVIYLYFQKLKEYLKRQRFEDDQAVVAAVENFLGFPTTNANSMNGSGSFPVARVLRSFSLRERPDFVVNNRHEFAAVRSRLRSQTVHAFLYTWPLALLIDNEM</sequence>
<evidence type="ECO:0000256" key="2">
    <source>
        <dbReference type="SAM" id="Phobius"/>
    </source>
</evidence>
<evidence type="ECO:0000313" key="4">
    <source>
        <dbReference type="Proteomes" id="UP000299102"/>
    </source>
</evidence>
<dbReference type="Proteomes" id="UP000299102">
    <property type="component" value="Unassembled WGS sequence"/>
</dbReference>
<keyword evidence="4" id="KW-1185">Reference proteome</keyword>